<evidence type="ECO:0000313" key="2">
    <source>
        <dbReference type="Proteomes" id="UP001206925"/>
    </source>
</evidence>
<dbReference type="AlphaFoldDB" id="A0AAD5CMB3"/>
<dbReference type="GO" id="GO:0030674">
    <property type="term" value="F:protein-macromolecule adaptor activity"/>
    <property type="evidence" value="ECO:0007669"/>
    <property type="project" value="TreeGrafter"/>
</dbReference>
<keyword evidence="2" id="KW-1185">Reference proteome</keyword>
<proteinExistence type="predicted"/>
<dbReference type="PANTHER" id="PTHR47265">
    <property type="entry name" value="IRON-SULFUR ASSEMBLY PROTEIN ISCA, CHLOROPLASTIC"/>
    <property type="match status" value="1"/>
</dbReference>
<dbReference type="GO" id="GO:0051536">
    <property type="term" value="F:iron-sulfur cluster binding"/>
    <property type="evidence" value="ECO:0007669"/>
    <property type="project" value="InterPro"/>
</dbReference>
<dbReference type="EMBL" id="JAMZMK010007767">
    <property type="protein sequence ID" value="KAI7743224.1"/>
    <property type="molecule type" value="Genomic_DNA"/>
</dbReference>
<name>A0AAD5CMB3_AMBAR</name>
<dbReference type="InterPro" id="IPR031108">
    <property type="entry name" value="IscA_plant_cyanobact"/>
</dbReference>
<organism evidence="1 2">
    <name type="scientific">Ambrosia artemisiifolia</name>
    <name type="common">Common ragweed</name>
    <dbReference type="NCBI Taxonomy" id="4212"/>
    <lineage>
        <taxon>Eukaryota</taxon>
        <taxon>Viridiplantae</taxon>
        <taxon>Streptophyta</taxon>
        <taxon>Embryophyta</taxon>
        <taxon>Tracheophyta</taxon>
        <taxon>Spermatophyta</taxon>
        <taxon>Magnoliopsida</taxon>
        <taxon>eudicotyledons</taxon>
        <taxon>Gunneridae</taxon>
        <taxon>Pentapetalae</taxon>
        <taxon>asterids</taxon>
        <taxon>campanulids</taxon>
        <taxon>Asterales</taxon>
        <taxon>Asteraceae</taxon>
        <taxon>Asteroideae</taxon>
        <taxon>Heliantheae alliance</taxon>
        <taxon>Heliantheae</taxon>
        <taxon>Ambrosia</taxon>
    </lineage>
</organism>
<reference evidence="1" key="1">
    <citation type="submission" date="2022-06" db="EMBL/GenBank/DDBJ databases">
        <title>Uncovering the hologenomic basis of an extraordinary plant invasion.</title>
        <authorList>
            <person name="Bieker V.C."/>
            <person name="Martin M.D."/>
            <person name="Gilbert T."/>
            <person name="Hodgins K."/>
            <person name="Battlay P."/>
            <person name="Petersen B."/>
            <person name="Wilson J."/>
        </authorList>
    </citation>
    <scope>NUCLEOTIDE SEQUENCE</scope>
    <source>
        <strain evidence="1">AA19_3_7</strain>
        <tissue evidence="1">Leaf</tissue>
    </source>
</reference>
<dbReference type="GO" id="GO:0009570">
    <property type="term" value="C:chloroplast stroma"/>
    <property type="evidence" value="ECO:0007669"/>
    <property type="project" value="TreeGrafter"/>
</dbReference>
<sequence>TRGAILAKAFTITSSSRRSVLECYFSKQQQQRRQFSKQSIKAQRRQTNDSNSESLQISRSDVVEQRSIYRRRAWLSKWGAMQIARICDPKSLLFIFGMQLDFSDALIGGAPRCQIIEFLFHLHCFWTIHFFPLFKSSRTLKARIIRM</sequence>
<accession>A0AAD5CMB3</accession>
<protein>
    <submittedName>
        <fullName evidence="1">Uncharacterized protein</fullName>
    </submittedName>
</protein>
<dbReference type="GO" id="GO:0016226">
    <property type="term" value="P:iron-sulfur cluster assembly"/>
    <property type="evidence" value="ECO:0007669"/>
    <property type="project" value="InterPro"/>
</dbReference>
<feature type="non-terminal residue" evidence="1">
    <location>
        <position position="1"/>
    </location>
</feature>
<dbReference type="Proteomes" id="UP001206925">
    <property type="component" value="Unassembled WGS sequence"/>
</dbReference>
<comment type="caution">
    <text evidence="1">The sequence shown here is derived from an EMBL/GenBank/DDBJ whole genome shotgun (WGS) entry which is preliminary data.</text>
</comment>
<evidence type="ECO:0000313" key="1">
    <source>
        <dbReference type="EMBL" id="KAI7743224.1"/>
    </source>
</evidence>
<dbReference type="PANTHER" id="PTHR47265:SF1">
    <property type="entry name" value="IRON-SULFUR ASSEMBLY PROTEIN ISCA, CHLOROPLASTIC"/>
    <property type="match status" value="1"/>
</dbReference>
<gene>
    <name evidence="1" type="ORF">M8C21_009804</name>
</gene>